<dbReference type="PRINTS" id="PR01264">
    <property type="entry name" value="MECHCHANNEL"/>
</dbReference>
<keyword evidence="5 9" id="KW-1133">Transmembrane helix</keyword>
<dbReference type="NCBIfam" id="NF001843">
    <property type="entry name" value="PRK00567.1-4"/>
    <property type="match status" value="1"/>
</dbReference>
<sequence length="140" mass="15643">MFKEFKKFISRGNVVELAVGLIMATYFGAIVKSFVDDIIMPPVGQLIAGVDFSRLNYVIGEKTLEDGTMQEVTINYGTFLNHIITFFIVSLAVFAVAKIYNNYLKKKKEEPAEAEKGPTSQEQLLMEIRDAIREKNGGAV</sequence>
<comment type="subcellular location">
    <subcellularLocation>
        <location evidence="9">Cell membrane</location>
        <topology evidence="9">Multi-pass membrane protein</topology>
    </subcellularLocation>
    <subcellularLocation>
        <location evidence="1">Membrane</location>
        <topology evidence="1">Multi-pass membrane protein</topology>
    </subcellularLocation>
</comment>
<gene>
    <name evidence="9 10" type="primary">mscL</name>
    <name evidence="10" type="ORF">E1163_16370</name>
</gene>
<dbReference type="Gene3D" id="1.10.1200.120">
    <property type="entry name" value="Large-conductance mechanosensitive channel, MscL, domain 1"/>
    <property type="match status" value="1"/>
</dbReference>
<dbReference type="EMBL" id="SMLW01000586">
    <property type="protein sequence ID" value="MTI26534.1"/>
    <property type="molecule type" value="Genomic_DNA"/>
</dbReference>
<evidence type="ECO:0000256" key="8">
    <source>
        <dbReference type="ARBA" id="ARBA00023303"/>
    </source>
</evidence>
<evidence type="ECO:0000256" key="3">
    <source>
        <dbReference type="ARBA" id="ARBA00022475"/>
    </source>
</evidence>
<feature type="transmembrane region" description="Helical" evidence="9">
    <location>
        <begin position="79"/>
        <end position="100"/>
    </location>
</feature>
<dbReference type="PANTHER" id="PTHR30266:SF2">
    <property type="entry name" value="LARGE-CONDUCTANCE MECHANOSENSITIVE CHANNEL"/>
    <property type="match status" value="1"/>
</dbReference>
<proteinExistence type="inferred from homology"/>
<dbReference type="PANTHER" id="PTHR30266">
    <property type="entry name" value="MECHANOSENSITIVE CHANNEL MSCL"/>
    <property type="match status" value="1"/>
</dbReference>
<evidence type="ECO:0000256" key="5">
    <source>
        <dbReference type="ARBA" id="ARBA00022989"/>
    </source>
</evidence>
<dbReference type="Proteomes" id="UP000798808">
    <property type="component" value="Unassembled WGS sequence"/>
</dbReference>
<comment type="caution">
    <text evidence="10">The sequence shown here is derived from an EMBL/GenBank/DDBJ whole genome shotgun (WGS) entry which is preliminary data.</text>
</comment>
<evidence type="ECO:0000256" key="6">
    <source>
        <dbReference type="ARBA" id="ARBA00023065"/>
    </source>
</evidence>
<dbReference type="RefSeq" id="WP_155173548.1">
    <property type="nucleotide sequence ID" value="NZ_BAAAFL010000053.1"/>
</dbReference>
<feature type="transmembrane region" description="Helical" evidence="9">
    <location>
        <begin position="12"/>
        <end position="31"/>
    </location>
</feature>
<dbReference type="NCBIfam" id="TIGR00220">
    <property type="entry name" value="mscL"/>
    <property type="match status" value="1"/>
</dbReference>
<dbReference type="InterPro" id="IPR036019">
    <property type="entry name" value="MscL_channel"/>
</dbReference>
<dbReference type="HAMAP" id="MF_00115">
    <property type="entry name" value="MscL"/>
    <property type="match status" value="1"/>
</dbReference>
<keyword evidence="6 9" id="KW-0406">Ion transport</keyword>
<keyword evidence="3 9" id="KW-1003">Cell membrane</keyword>
<evidence type="ECO:0000256" key="1">
    <source>
        <dbReference type="ARBA" id="ARBA00004141"/>
    </source>
</evidence>
<reference evidence="10 11" key="1">
    <citation type="submission" date="2019-02" db="EMBL/GenBank/DDBJ databases">
        <authorList>
            <person name="Goldberg S.R."/>
            <person name="Haltli B.A."/>
            <person name="Correa H."/>
            <person name="Russell K.G."/>
        </authorList>
    </citation>
    <scope>NUCLEOTIDE SEQUENCE [LARGE SCALE GENOMIC DNA]</scope>
    <source>
        <strain evidence="10 11">JCM 16186</strain>
    </source>
</reference>
<accession>A0ABW9RQS9</accession>
<comment type="function">
    <text evidence="9">Channel that opens in response to stretch forces in the membrane lipid bilayer. May participate in the regulation of osmotic pressure changes within the cell.</text>
</comment>
<keyword evidence="4 9" id="KW-0812">Transmembrane</keyword>
<evidence type="ECO:0000256" key="2">
    <source>
        <dbReference type="ARBA" id="ARBA00022448"/>
    </source>
</evidence>
<dbReference type="SUPFAM" id="SSF81330">
    <property type="entry name" value="Gated mechanosensitive channel"/>
    <property type="match status" value="1"/>
</dbReference>
<name>A0ABW9RQS9_9BACT</name>
<dbReference type="Pfam" id="PF01741">
    <property type="entry name" value="MscL"/>
    <property type="match status" value="1"/>
</dbReference>
<evidence type="ECO:0000313" key="11">
    <source>
        <dbReference type="Proteomes" id="UP000798808"/>
    </source>
</evidence>
<keyword evidence="11" id="KW-1185">Reference proteome</keyword>
<evidence type="ECO:0000256" key="4">
    <source>
        <dbReference type="ARBA" id="ARBA00022692"/>
    </source>
</evidence>
<evidence type="ECO:0000256" key="7">
    <source>
        <dbReference type="ARBA" id="ARBA00023136"/>
    </source>
</evidence>
<protein>
    <recommendedName>
        <fullName evidence="9">Large-conductance mechanosensitive channel</fullName>
    </recommendedName>
</protein>
<comment type="subunit">
    <text evidence="9">Homopentamer.</text>
</comment>
<comment type="similarity">
    <text evidence="9">Belongs to the MscL family.</text>
</comment>
<evidence type="ECO:0000256" key="9">
    <source>
        <dbReference type="HAMAP-Rule" id="MF_00115"/>
    </source>
</evidence>
<dbReference type="InterPro" id="IPR001185">
    <property type="entry name" value="MS_channel"/>
</dbReference>
<organism evidence="10 11">
    <name type="scientific">Fulvivirga kasyanovii</name>
    <dbReference type="NCBI Taxonomy" id="396812"/>
    <lineage>
        <taxon>Bacteria</taxon>
        <taxon>Pseudomonadati</taxon>
        <taxon>Bacteroidota</taxon>
        <taxon>Cytophagia</taxon>
        <taxon>Cytophagales</taxon>
        <taxon>Fulvivirgaceae</taxon>
        <taxon>Fulvivirga</taxon>
    </lineage>
</organism>
<keyword evidence="7 9" id="KW-0472">Membrane</keyword>
<keyword evidence="2 9" id="KW-0813">Transport</keyword>
<keyword evidence="8 9" id="KW-0407">Ion channel</keyword>
<dbReference type="InterPro" id="IPR037673">
    <property type="entry name" value="MSC/AndL"/>
</dbReference>
<evidence type="ECO:0000313" key="10">
    <source>
        <dbReference type="EMBL" id="MTI26534.1"/>
    </source>
</evidence>